<keyword evidence="8 12" id="KW-0067">ATP-binding</keyword>
<dbReference type="PRINTS" id="PR00990">
    <property type="entry name" value="RIBOKINASE"/>
</dbReference>
<proteinExistence type="inferred from homology"/>
<dbReference type="InterPro" id="IPR011611">
    <property type="entry name" value="PfkB_dom"/>
</dbReference>
<keyword evidence="6 12" id="KW-0547">Nucleotide-binding</keyword>
<dbReference type="InterPro" id="IPR002173">
    <property type="entry name" value="Carboh/pur_kinase_PfkB_CS"/>
</dbReference>
<dbReference type="NCBIfam" id="TIGR02152">
    <property type="entry name" value="D_ribokin_bact"/>
    <property type="match status" value="1"/>
</dbReference>
<dbReference type="PANTHER" id="PTHR10584:SF166">
    <property type="entry name" value="RIBOKINASE"/>
    <property type="match status" value="1"/>
</dbReference>
<feature type="binding site" evidence="12">
    <location>
        <begin position="218"/>
        <end position="223"/>
    </location>
    <ligand>
        <name>ATP</name>
        <dbReference type="ChEBI" id="CHEBI:30616"/>
    </ligand>
</feature>
<feature type="binding site" evidence="12">
    <location>
        <position position="245"/>
    </location>
    <ligand>
        <name>K(+)</name>
        <dbReference type="ChEBI" id="CHEBI:29103"/>
    </ligand>
</feature>
<evidence type="ECO:0000256" key="6">
    <source>
        <dbReference type="ARBA" id="ARBA00022741"/>
    </source>
</evidence>
<dbReference type="EMBL" id="LMUA01000044">
    <property type="protein sequence ID" value="KUE74755.1"/>
    <property type="molecule type" value="Genomic_DNA"/>
</dbReference>
<feature type="binding site" evidence="12">
    <location>
        <begin position="37"/>
        <end position="41"/>
    </location>
    <ligand>
        <name>substrate</name>
    </ligand>
</feature>
<feature type="binding site" evidence="12">
    <location>
        <begin position="9"/>
        <end position="11"/>
    </location>
    <ligand>
        <name>substrate</name>
    </ligand>
</feature>
<dbReference type="GO" id="GO:0004747">
    <property type="term" value="F:ribokinase activity"/>
    <property type="evidence" value="ECO:0007669"/>
    <property type="project" value="UniProtKB-UniRule"/>
</dbReference>
<dbReference type="InterPro" id="IPR011877">
    <property type="entry name" value="Ribokinase"/>
</dbReference>
<feature type="binding site" evidence="12">
    <location>
        <position position="275"/>
    </location>
    <ligand>
        <name>ATP</name>
        <dbReference type="ChEBI" id="CHEBI:30616"/>
    </ligand>
</feature>
<comment type="catalytic activity">
    <reaction evidence="12">
        <text>D-ribose + ATP = D-ribose 5-phosphate + ADP + H(+)</text>
        <dbReference type="Rhea" id="RHEA:13697"/>
        <dbReference type="ChEBI" id="CHEBI:15378"/>
        <dbReference type="ChEBI" id="CHEBI:30616"/>
        <dbReference type="ChEBI" id="CHEBI:47013"/>
        <dbReference type="ChEBI" id="CHEBI:78346"/>
        <dbReference type="ChEBI" id="CHEBI:456216"/>
        <dbReference type="EC" id="2.7.1.15"/>
    </reaction>
</comment>
<gene>
    <name evidence="12" type="primary">rbsK</name>
    <name evidence="14" type="ORF">ASJ35_17495</name>
</gene>
<evidence type="ECO:0000256" key="3">
    <source>
        <dbReference type="ARBA" id="ARBA00016943"/>
    </source>
</evidence>
<feature type="active site" description="Proton acceptor" evidence="12">
    <location>
        <position position="251"/>
    </location>
</feature>
<feature type="domain" description="Carbohydrate kinase PfkB" evidence="13">
    <location>
        <begin position="2"/>
        <end position="294"/>
    </location>
</feature>
<dbReference type="SUPFAM" id="SSF53613">
    <property type="entry name" value="Ribokinase-like"/>
    <property type="match status" value="1"/>
</dbReference>
<keyword evidence="4 12" id="KW-0808">Transferase</keyword>
<dbReference type="PROSITE" id="PS00584">
    <property type="entry name" value="PFKB_KINASES_2"/>
    <property type="match status" value="1"/>
</dbReference>
<dbReference type="AlphaFoldDB" id="A0A0W7TLM0"/>
<dbReference type="GO" id="GO:0046872">
    <property type="term" value="F:metal ion binding"/>
    <property type="evidence" value="ECO:0007669"/>
    <property type="project" value="UniProtKB-KW"/>
</dbReference>
<dbReference type="Pfam" id="PF00294">
    <property type="entry name" value="PfkB"/>
    <property type="match status" value="1"/>
</dbReference>
<evidence type="ECO:0000256" key="10">
    <source>
        <dbReference type="ARBA" id="ARBA00022958"/>
    </source>
</evidence>
<evidence type="ECO:0000256" key="9">
    <source>
        <dbReference type="ARBA" id="ARBA00022842"/>
    </source>
</evidence>
<feature type="binding site" evidence="12">
    <location>
        <position position="247"/>
    </location>
    <ligand>
        <name>K(+)</name>
        <dbReference type="ChEBI" id="CHEBI:29103"/>
    </ligand>
</feature>
<comment type="function">
    <text evidence="12">Catalyzes the phosphorylation of ribose at O-5 in a reaction requiring ATP and magnesium. The resulting D-ribose-5-phosphate can then be used either for sythesis of nucleotides, histidine, and tryptophan, or as a component of the pentose phosphate pathway.</text>
</comment>
<comment type="subunit">
    <text evidence="12">Homodimer.</text>
</comment>
<comment type="similarity">
    <text evidence="1">Belongs to the carbohydrate kinase pfkB family.</text>
</comment>
<evidence type="ECO:0000256" key="11">
    <source>
        <dbReference type="ARBA" id="ARBA00023277"/>
    </source>
</evidence>
<dbReference type="RefSeq" id="WP_058723936.1">
    <property type="nucleotide sequence ID" value="NZ_JAXVED010000017.1"/>
</dbReference>
<evidence type="ECO:0000313" key="15">
    <source>
        <dbReference type="Proteomes" id="UP000053433"/>
    </source>
</evidence>
<reference evidence="14 15" key="1">
    <citation type="submission" date="2015-10" db="EMBL/GenBank/DDBJ databases">
        <title>A novel member of the family Ruminococcaceae isolated from human faeces.</title>
        <authorList>
            <person name="Shkoporov A.N."/>
            <person name="Chaplin A.V."/>
            <person name="Motuzova O.V."/>
            <person name="Kafarskaia L.I."/>
            <person name="Efimov B.A."/>
        </authorList>
    </citation>
    <scope>NUCLEOTIDE SEQUENCE [LARGE SCALE GENOMIC DNA]</scope>
    <source>
        <strain evidence="14 15">668</strain>
    </source>
</reference>
<dbReference type="Gene3D" id="3.40.1190.20">
    <property type="match status" value="1"/>
</dbReference>
<feature type="binding site" evidence="12">
    <location>
        <position position="138"/>
    </location>
    <ligand>
        <name>substrate</name>
    </ligand>
</feature>
<evidence type="ECO:0000256" key="1">
    <source>
        <dbReference type="ARBA" id="ARBA00005380"/>
    </source>
</evidence>
<feature type="binding site" evidence="12">
    <location>
        <position position="281"/>
    </location>
    <ligand>
        <name>K(+)</name>
        <dbReference type="ChEBI" id="CHEBI:29103"/>
    </ligand>
</feature>
<feature type="binding site" evidence="12">
    <location>
        <position position="284"/>
    </location>
    <ligand>
        <name>K(+)</name>
        <dbReference type="ChEBI" id="CHEBI:29103"/>
    </ligand>
</feature>
<comment type="caution">
    <text evidence="12">Lacks conserved residue(s) required for the propagation of feature annotation.</text>
</comment>
<comment type="caution">
    <text evidence="14">The sequence shown here is derived from an EMBL/GenBank/DDBJ whole genome shotgun (WGS) entry which is preliminary data.</text>
</comment>
<keyword evidence="7 12" id="KW-0418">Kinase</keyword>
<keyword evidence="10 12" id="KW-0630">Potassium</keyword>
<dbReference type="EC" id="2.7.1.15" evidence="2 12"/>
<sequence>MILVIGSINMDVSFRVDELPQPGETVLATAMKKSPGGKGANQAVAASKLGGHVTMLGCLSDDEDSRSLLKSMKTAGVDISHIRIVEGRSAPTAFICVSARGENNIVVNPATNNLVTPEYIHEYEGLFEKATYCVLQMEIPYETVKEAIALCKKYGVKIVFNPSPIGGVSTELLYHVQLVVPNENEAAVLLGCKSYSEVTENALQKFVQAFDIGCMVITLGGKGCICVEPDRPIRRFPTIPREAVDTTGAGDTFLGALVTRLAENVSLEQAISFANTASGIEVMRKGAQNAMPTRKEVEDEYKKSLG</sequence>
<feature type="binding site" evidence="12">
    <location>
        <position position="182"/>
    </location>
    <ligand>
        <name>ATP</name>
        <dbReference type="ChEBI" id="CHEBI:30616"/>
    </ligand>
</feature>
<evidence type="ECO:0000259" key="13">
    <source>
        <dbReference type="Pfam" id="PF00294"/>
    </source>
</evidence>
<dbReference type="InterPro" id="IPR002139">
    <property type="entry name" value="Ribo/fructo_kinase"/>
</dbReference>
<organism evidence="14 15">
    <name type="scientific">Ruthenibacterium lactatiformans</name>
    <dbReference type="NCBI Taxonomy" id="1550024"/>
    <lineage>
        <taxon>Bacteria</taxon>
        <taxon>Bacillati</taxon>
        <taxon>Bacillota</taxon>
        <taxon>Clostridia</taxon>
        <taxon>Eubacteriales</taxon>
        <taxon>Oscillospiraceae</taxon>
        <taxon>Ruthenibacterium</taxon>
    </lineage>
</organism>
<accession>A0A0W7TLM0</accession>
<evidence type="ECO:0000256" key="4">
    <source>
        <dbReference type="ARBA" id="ARBA00022679"/>
    </source>
</evidence>
<keyword evidence="5 12" id="KW-0479">Metal-binding</keyword>
<dbReference type="Proteomes" id="UP000053433">
    <property type="component" value="Unassembled WGS sequence"/>
</dbReference>
<keyword evidence="9 12" id="KW-0460">Magnesium</keyword>
<name>A0A0W7TLM0_9FIRM</name>
<comment type="similarity">
    <text evidence="12">Belongs to the carbohydrate kinase PfkB family. Ribokinase subfamily.</text>
</comment>
<keyword evidence="11 12" id="KW-0119">Carbohydrate metabolism</keyword>
<evidence type="ECO:0000256" key="8">
    <source>
        <dbReference type="ARBA" id="ARBA00022840"/>
    </source>
</evidence>
<evidence type="ECO:0000313" key="14">
    <source>
        <dbReference type="EMBL" id="KUE74755.1"/>
    </source>
</evidence>
<evidence type="ECO:0000256" key="7">
    <source>
        <dbReference type="ARBA" id="ARBA00022777"/>
    </source>
</evidence>
<dbReference type="PANTHER" id="PTHR10584">
    <property type="entry name" value="SUGAR KINASE"/>
    <property type="match status" value="1"/>
</dbReference>
<comment type="activity regulation">
    <text evidence="12">Activated by a monovalent cation that binds near, but not in, the active site. The most likely occupant of the site in vivo is potassium. Ion binding induces a conformational change that may alter substrate affinity.</text>
</comment>
<protein>
    <recommendedName>
        <fullName evidence="3 12">Ribokinase</fullName>
        <shortName evidence="12">RK</shortName>
        <ecNumber evidence="2 12">2.7.1.15</ecNumber>
    </recommendedName>
</protein>
<dbReference type="GO" id="GO:0005737">
    <property type="term" value="C:cytoplasm"/>
    <property type="evidence" value="ECO:0007669"/>
    <property type="project" value="UniProtKB-SubCell"/>
</dbReference>
<evidence type="ECO:0000256" key="2">
    <source>
        <dbReference type="ARBA" id="ARBA00012035"/>
    </source>
</evidence>
<feature type="binding site" evidence="12">
    <location>
        <position position="286"/>
    </location>
    <ligand>
        <name>K(+)</name>
        <dbReference type="ChEBI" id="CHEBI:29103"/>
    </ligand>
</feature>
<keyword evidence="12" id="KW-0963">Cytoplasm</keyword>
<comment type="subcellular location">
    <subcellularLocation>
        <location evidence="12">Cytoplasm</location>
    </subcellularLocation>
</comment>
<feature type="binding site" evidence="12">
    <location>
        <position position="251"/>
    </location>
    <ligand>
        <name>substrate</name>
    </ligand>
</feature>
<comment type="pathway">
    <text evidence="12">Carbohydrate metabolism; D-ribose degradation; D-ribose 5-phosphate from beta-D-ribopyranose: step 2/2.</text>
</comment>
<dbReference type="CDD" id="cd01174">
    <property type="entry name" value="ribokinase"/>
    <property type="match status" value="1"/>
</dbReference>
<dbReference type="HAMAP" id="MF_01987">
    <property type="entry name" value="Ribokinase"/>
    <property type="match status" value="1"/>
</dbReference>
<dbReference type="InterPro" id="IPR029056">
    <property type="entry name" value="Ribokinase-like"/>
</dbReference>
<evidence type="ECO:0000256" key="5">
    <source>
        <dbReference type="ARBA" id="ARBA00022723"/>
    </source>
</evidence>
<feature type="binding site" evidence="12">
    <location>
        <begin position="250"/>
        <end position="251"/>
    </location>
    <ligand>
        <name>ATP</name>
        <dbReference type="ChEBI" id="CHEBI:30616"/>
    </ligand>
</feature>
<dbReference type="GO" id="GO:0019303">
    <property type="term" value="P:D-ribose catabolic process"/>
    <property type="evidence" value="ECO:0007669"/>
    <property type="project" value="UniProtKB-UniRule"/>
</dbReference>
<evidence type="ECO:0000256" key="12">
    <source>
        <dbReference type="HAMAP-Rule" id="MF_01987"/>
    </source>
</evidence>
<dbReference type="UniPathway" id="UPA00916">
    <property type="reaction ID" value="UER00889"/>
</dbReference>
<comment type="cofactor">
    <cofactor evidence="12">
        <name>Mg(2+)</name>
        <dbReference type="ChEBI" id="CHEBI:18420"/>
    </cofactor>
    <text evidence="12">Requires a divalent cation, most likely magnesium in vivo, as an electrophilic catalyst to aid phosphoryl group transfer. It is the chelate of the metal and the nucleotide that is the actual substrate.</text>
</comment>
<dbReference type="GO" id="GO:0005524">
    <property type="term" value="F:ATP binding"/>
    <property type="evidence" value="ECO:0007669"/>
    <property type="project" value="UniProtKB-UniRule"/>
</dbReference>